<feature type="compositionally biased region" description="Basic and acidic residues" evidence="2">
    <location>
        <begin position="26"/>
        <end position="35"/>
    </location>
</feature>
<keyword evidence="1" id="KW-0175">Coiled coil</keyword>
<feature type="compositionally biased region" description="Basic and acidic residues" evidence="2">
    <location>
        <begin position="1"/>
        <end position="14"/>
    </location>
</feature>
<gene>
    <name evidence="3" type="ORF">BRAFLDRAFT_69910</name>
</gene>
<feature type="coiled-coil region" evidence="1">
    <location>
        <begin position="183"/>
        <end position="245"/>
    </location>
</feature>
<reference evidence="3" key="1">
    <citation type="journal article" date="2008" name="Nature">
        <title>The amphioxus genome and the evolution of the chordate karyotype.</title>
        <authorList>
            <consortium name="US DOE Joint Genome Institute (JGI-PGF)"/>
            <person name="Putnam N.H."/>
            <person name="Butts T."/>
            <person name="Ferrier D.E.K."/>
            <person name="Furlong R.F."/>
            <person name="Hellsten U."/>
            <person name="Kawashima T."/>
            <person name="Robinson-Rechavi M."/>
            <person name="Shoguchi E."/>
            <person name="Terry A."/>
            <person name="Yu J.-K."/>
            <person name="Benito-Gutierrez E.L."/>
            <person name="Dubchak I."/>
            <person name="Garcia-Fernandez J."/>
            <person name="Gibson-Brown J.J."/>
            <person name="Grigoriev I.V."/>
            <person name="Horton A.C."/>
            <person name="de Jong P.J."/>
            <person name="Jurka J."/>
            <person name="Kapitonov V.V."/>
            <person name="Kohara Y."/>
            <person name="Kuroki Y."/>
            <person name="Lindquist E."/>
            <person name="Lucas S."/>
            <person name="Osoegawa K."/>
            <person name="Pennacchio L.A."/>
            <person name="Salamov A.A."/>
            <person name="Satou Y."/>
            <person name="Sauka-Spengler T."/>
            <person name="Schmutz J."/>
            <person name="Shin-I T."/>
            <person name="Toyoda A."/>
            <person name="Bronner-Fraser M."/>
            <person name="Fujiyama A."/>
            <person name="Holland L.Z."/>
            <person name="Holland P.W.H."/>
            <person name="Satoh N."/>
            <person name="Rokhsar D.S."/>
        </authorList>
    </citation>
    <scope>NUCLEOTIDE SEQUENCE [LARGE SCALE GENOMIC DNA]</scope>
    <source>
        <strain evidence="3">S238N-H82</strain>
        <tissue evidence="3">Testes</tissue>
    </source>
</reference>
<dbReference type="AlphaFoldDB" id="C3Y8Q1"/>
<protein>
    <submittedName>
        <fullName evidence="3">Uncharacterized protein</fullName>
    </submittedName>
</protein>
<dbReference type="InParanoid" id="C3Y8Q1"/>
<feature type="compositionally biased region" description="Polar residues" evidence="2">
    <location>
        <begin position="48"/>
        <end position="59"/>
    </location>
</feature>
<name>C3Y8Q1_BRAFL</name>
<proteinExistence type="predicted"/>
<sequence length="311" mass="35340">MEDSITRETVKPGEEKEDSITGETVKSGEEKKDSITGETVMSVEEKNSVTGDSVTPSSSKTYSIFTSGAKWTSRHKYSPDQIASRGYRHQTEETTVSDLARWCVHFKDQVSVSHVWWPELHMQFPRSTIPPISWQCDNVRVHRVVVPDLLFIQEIENNQGEVVYSTMAVYPGILNLYILMTTINNLSLENRDLTATIVRVNRQVRELQGSSQNLQLELRAARELAAQTSQRIQDLEQRLAELENGEPPRKRACRETEFTPGKMLYNAPCANLGQRSIQNTKQDLQKYTISPSFKHLPDNIIRATLSDLISD</sequence>
<evidence type="ECO:0000256" key="2">
    <source>
        <dbReference type="SAM" id="MobiDB-lite"/>
    </source>
</evidence>
<evidence type="ECO:0000313" key="3">
    <source>
        <dbReference type="EMBL" id="EEN63488.1"/>
    </source>
</evidence>
<accession>C3Y8Q1</accession>
<feature type="region of interest" description="Disordered" evidence="2">
    <location>
        <begin position="1"/>
        <end position="59"/>
    </location>
</feature>
<evidence type="ECO:0000256" key="1">
    <source>
        <dbReference type="SAM" id="Coils"/>
    </source>
</evidence>
<dbReference type="EMBL" id="GG666491">
    <property type="protein sequence ID" value="EEN63488.1"/>
    <property type="molecule type" value="Genomic_DNA"/>
</dbReference>
<organism>
    <name type="scientific">Branchiostoma floridae</name>
    <name type="common">Florida lancelet</name>
    <name type="synonym">Amphioxus</name>
    <dbReference type="NCBI Taxonomy" id="7739"/>
    <lineage>
        <taxon>Eukaryota</taxon>
        <taxon>Metazoa</taxon>
        <taxon>Chordata</taxon>
        <taxon>Cephalochordata</taxon>
        <taxon>Leptocardii</taxon>
        <taxon>Amphioxiformes</taxon>
        <taxon>Branchiostomatidae</taxon>
        <taxon>Branchiostoma</taxon>
    </lineage>
</organism>